<evidence type="ECO:0000256" key="2">
    <source>
        <dbReference type="ARBA" id="ARBA00004191"/>
    </source>
</evidence>
<keyword evidence="5" id="KW-0732">Signal</keyword>
<dbReference type="AlphaFoldDB" id="A0AAQ3QTP9"/>
<dbReference type="InterPro" id="IPR004963">
    <property type="entry name" value="PAE/NOTUM"/>
</dbReference>
<reference evidence="6 7" key="1">
    <citation type="submission" date="2023-10" db="EMBL/GenBank/DDBJ databases">
        <title>Chromosome-scale genome assembly provides insights into flower coloration mechanisms of Canna indica.</title>
        <authorList>
            <person name="Li C."/>
        </authorList>
    </citation>
    <scope>NUCLEOTIDE SEQUENCE [LARGE SCALE GENOMIC DNA]</scope>
    <source>
        <tissue evidence="6">Flower</tissue>
    </source>
</reference>
<name>A0AAQ3QTP9_9LILI</name>
<evidence type="ECO:0000256" key="3">
    <source>
        <dbReference type="ARBA" id="ARBA00005784"/>
    </source>
</evidence>
<comment type="subcellular location">
    <subcellularLocation>
        <location evidence="2 5">Secreted</location>
        <location evidence="2 5">Cell wall</location>
    </subcellularLocation>
</comment>
<sequence length="391" mass="42949">MKSMKFLCSLLSLTLFGLSSLFQTTRGQSVSLTLVPSAAAKGAVCLDGSVPAYHFLPGSGSGANSWIVDLEGGGWCNNVRTCAYRKNSRHGSSKYMAKTIQFSGILSSDPTQNPDFYNWNRVRINYCDGASFAGEGYDKDHDLYFRGQRIWSVMMDELLSKGMRSANQALLTGCSAGGLSSILHCDQFRAYFPASTKVKCLADAGFFIDTLDVGGGHTIRDLYQGVVTLQGAANNLPQSCTSKLDATSCFFPQNIVGNVQTPLFLLNSAYDVWQIMESLAPKKADPEGLWQACKSNHSKCNPDQLQVLQRFRNQMLADLQSFSKVNQNGLFINSCFTHCQSETSDTWYAANGPVVQNKGIGKSVGDWYFDRAQVKAIDCAYPCDQTCHHLY</sequence>
<keyword evidence="4 5" id="KW-0134">Cell wall</keyword>
<keyword evidence="7" id="KW-1185">Reference proteome</keyword>
<protein>
    <recommendedName>
        <fullName evidence="5">Pectin acetylesterase</fullName>
        <ecNumber evidence="5">3.1.1.-</ecNumber>
    </recommendedName>
</protein>
<organism evidence="6 7">
    <name type="scientific">Canna indica</name>
    <name type="common">Indian-shot</name>
    <dbReference type="NCBI Taxonomy" id="4628"/>
    <lineage>
        <taxon>Eukaryota</taxon>
        <taxon>Viridiplantae</taxon>
        <taxon>Streptophyta</taxon>
        <taxon>Embryophyta</taxon>
        <taxon>Tracheophyta</taxon>
        <taxon>Spermatophyta</taxon>
        <taxon>Magnoliopsida</taxon>
        <taxon>Liliopsida</taxon>
        <taxon>Zingiberales</taxon>
        <taxon>Cannaceae</taxon>
        <taxon>Canna</taxon>
    </lineage>
</organism>
<comment type="function">
    <text evidence="1 5">Hydrolyzes acetyl esters in homogalacturonan regions of pectin. In type I primary cell wall, galacturonic acid residues of pectin can be acetylated at the O-2 and O-3 positions. Decreasing the degree of acetylation of pectin gels in vitro alters their physical properties.</text>
</comment>
<keyword evidence="5" id="KW-0964">Secreted</keyword>
<dbReference type="Proteomes" id="UP001327560">
    <property type="component" value="Chromosome 9"/>
</dbReference>
<proteinExistence type="inferred from homology"/>
<dbReference type="Pfam" id="PF03283">
    <property type="entry name" value="PAE"/>
    <property type="match status" value="1"/>
</dbReference>
<dbReference type="GO" id="GO:0071555">
    <property type="term" value="P:cell wall organization"/>
    <property type="evidence" value="ECO:0007669"/>
    <property type="project" value="UniProtKB-KW"/>
</dbReference>
<evidence type="ECO:0000256" key="5">
    <source>
        <dbReference type="RuleBase" id="RU363114"/>
    </source>
</evidence>
<accession>A0AAQ3QTP9</accession>
<evidence type="ECO:0000256" key="4">
    <source>
        <dbReference type="ARBA" id="ARBA00022512"/>
    </source>
</evidence>
<keyword evidence="5" id="KW-0961">Cell wall biogenesis/degradation</keyword>
<dbReference type="EC" id="3.1.1.-" evidence="5"/>
<gene>
    <name evidence="6" type="ORF">Cni_G29504</name>
</gene>
<dbReference type="GO" id="GO:0009505">
    <property type="term" value="C:plant-type cell wall"/>
    <property type="evidence" value="ECO:0007669"/>
    <property type="project" value="TreeGrafter"/>
</dbReference>
<feature type="signal peptide" evidence="5">
    <location>
        <begin position="1"/>
        <end position="27"/>
    </location>
</feature>
<comment type="similarity">
    <text evidence="3 5">Belongs to the pectinacetylesterase family.</text>
</comment>
<feature type="chain" id="PRO_5042661531" description="Pectin acetylesterase" evidence="5">
    <location>
        <begin position="28"/>
        <end position="391"/>
    </location>
</feature>
<dbReference type="PANTHER" id="PTHR21562">
    <property type="entry name" value="NOTUM-RELATED"/>
    <property type="match status" value="1"/>
</dbReference>
<dbReference type="PANTHER" id="PTHR21562:SF5">
    <property type="entry name" value="PECTIN ACETYLESTERASE 12"/>
    <property type="match status" value="1"/>
</dbReference>
<evidence type="ECO:0000313" key="7">
    <source>
        <dbReference type="Proteomes" id="UP001327560"/>
    </source>
</evidence>
<dbReference type="EMBL" id="CP136898">
    <property type="protein sequence ID" value="WOL20698.1"/>
    <property type="molecule type" value="Genomic_DNA"/>
</dbReference>
<evidence type="ECO:0000313" key="6">
    <source>
        <dbReference type="EMBL" id="WOL20698.1"/>
    </source>
</evidence>
<keyword evidence="5" id="KW-0378">Hydrolase</keyword>
<dbReference type="GO" id="GO:0052793">
    <property type="term" value="F:pectin acetylesterase activity"/>
    <property type="evidence" value="ECO:0007669"/>
    <property type="project" value="TreeGrafter"/>
</dbReference>
<evidence type="ECO:0000256" key="1">
    <source>
        <dbReference type="ARBA" id="ARBA00003534"/>
    </source>
</evidence>